<evidence type="ECO:0000259" key="9">
    <source>
        <dbReference type="PROSITE" id="PS50109"/>
    </source>
</evidence>
<dbReference type="CDD" id="cd06225">
    <property type="entry name" value="HAMP"/>
    <property type="match status" value="1"/>
</dbReference>
<dbReference type="Pfam" id="PF02518">
    <property type="entry name" value="HATPase_c"/>
    <property type="match status" value="1"/>
</dbReference>
<gene>
    <name evidence="11" type="ORF">BRYFOR_09552</name>
</gene>
<dbReference type="Gene3D" id="6.10.340.10">
    <property type="match status" value="1"/>
</dbReference>
<keyword evidence="8" id="KW-1133">Transmembrane helix</keyword>
<keyword evidence="7" id="KW-0902">Two-component regulatory system</keyword>
<comment type="caution">
    <text evidence="11">The sequence shown here is derived from an EMBL/GenBank/DDBJ whole genome shotgun (WGS) entry which is preliminary data.</text>
</comment>
<feature type="domain" description="Histidine kinase" evidence="9">
    <location>
        <begin position="387"/>
        <end position="496"/>
    </location>
</feature>
<proteinExistence type="predicted"/>
<evidence type="ECO:0000256" key="4">
    <source>
        <dbReference type="ARBA" id="ARBA00022553"/>
    </source>
</evidence>
<dbReference type="OrthoDB" id="9809348at2"/>
<evidence type="ECO:0000256" key="5">
    <source>
        <dbReference type="ARBA" id="ARBA00022679"/>
    </source>
</evidence>
<dbReference type="AlphaFoldDB" id="C6LLK4"/>
<evidence type="ECO:0000256" key="3">
    <source>
        <dbReference type="ARBA" id="ARBA00012438"/>
    </source>
</evidence>
<keyword evidence="12" id="KW-1185">Reference proteome</keyword>
<dbReference type="GO" id="GO:0016020">
    <property type="term" value="C:membrane"/>
    <property type="evidence" value="ECO:0007669"/>
    <property type="project" value="UniProtKB-SubCell"/>
</dbReference>
<evidence type="ECO:0000256" key="1">
    <source>
        <dbReference type="ARBA" id="ARBA00000085"/>
    </source>
</evidence>
<feature type="domain" description="HAMP" evidence="10">
    <location>
        <begin position="210"/>
        <end position="263"/>
    </location>
</feature>
<sequence length="508" mass="58576">MWKNLKRTIWKDKSIQTKIIWTQVLMMVCILLMNLFIYQQINRTVQRIDAVFSSNVTVNELSETLEQIQDNVYEYLNTKSSAALEDYYRYEQEYRTMIERLNSQNMDSEVKMLEKNIRNMSETYLTCTNDTVQAKRGRNVEKYKSLYEEETQLYEYINSYMYKLNNLRFHLNSANYQVLLRVMSVLEIMSILMIGVVGAICMFMAVVLIRSMIEPLTGLSVAANQVAKGNFEVEFPAVVANDEVGIVTNAFHQMVDSIKEYIEKQRVSMENEAMMKERELSMEAHLKDAQLKFLQAQINPHFLFNCLNAGAQLAAMEDAERTAVFVSKMADLFRYNVRKMGEDANLYEEIEAVDNYIYILNVRYAGDLCYKKEIDGDVENIRVPSMLLQPIVENAVQHGVRDRMENAGIWLRVARERGQLRVTVRDNGSGMTEAQIQAVLSGNIRQERREGDSTGIGLDNVMNRLKLYYKRENLFDIYSEGLGKGTEVTILLPLETKAGGTDVSDFNS</sequence>
<keyword evidence="8" id="KW-0812">Transmembrane</keyword>
<dbReference type="EMBL" id="ACCL02000031">
    <property type="protein sequence ID" value="EET58468.1"/>
    <property type="molecule type" value="Genomic_DNA"/>
</dbReference>
<evidence type="ECO:0000313" key="11">
    <source>
        <dbReference type="EMBL" id="EET58468.1"/>
    </source>
</evidence>
<dbReference type="PROSITE" id="PS50885">
    <property type="entry name" value="HAMP"/>
    <property type="match status" value="1"/>
</dbReference>
<comment type="catalytic activity">
    <reaction evidence="1">
        <text>ATP + protein L-histidine = ADP + protein N-phospho-L-histidine.</text>
        <dbReference type="EC" id="2.7.13.3"/>
    </reaction>
</comment>
<reference evidence="11" key="1">
    <citation type="submission" date="2009-07" db="EMBL/GenBank/DDBJ databases">
        <authorList>
            <person name="Weinstock G."/>
            <person name="Sodergren E."/>
            <person name="Clifton S."/>
            <person name="Fulton L."/>
            <person name="Fulton B."/>
            <person name="Courtney L."/>
            <person name="Fronick C."/>
            <person name="Harrison M."/>
            <person name="Strong C."/>
            <person name="Farmer C."/>
            <person name="Delahaunty K."/>
            <person name="Markovic C."/>
            <person name="Hall O."/>
            <person name="Minx P."/>
            <person name="Tomlinson C."/>
            <person name="Mitreva M."/>
            <person name="Nelson J."/>
            <person name="Hou S."/>
            <person name="Wollam A."/>
            <person name="Pepin K.H."/>
            <person name="Johnson M."/>
            <person name="Bhonagiri V."/>
            <person name="Nash W.E."/>
            <person name="Warren W."/>
            <person name="Chinwalla A."/>
            <person name="Mardis E.R."/>
            <person name="Wilson R.K."/>
        </authorList>
    </citation>
    <scope>NUCLEOTIDE SEQUENCE [LARGE SCALE GENOMIC DNA]</scope>
    <source>
        <strain evidence="11">DSM 14469</strain>
    </source>
</reference>
<dbReference type="PROSITE" id="PS50109">
    <property type="entry name" value="HIS_KIN"/>
    <property type="match status" value="1"/>
</dbReference>
<dbReference type="SMART" id="SM00387">
    <property type="entry name" value="HATPase_c"/>
    <property type="match status" value="1"/>
</dbReference>
<keyword evidence="5" id="KW-0808">Transferase</keyword>
<dbReference type="Gene3D" id="3.30.565.10">
    <property type="entry name" value="Histidine kinase-like ATPase, C-terminal domain"/>
    <property type="match status" value="1"/>
</dbReference>
<evidence type="ECO:0000256" key="7">
    <source>
        <dbReference type="ARBA" id="ARBA00023012"/>
    </source>
</evidence>
<feature type="transmembrane region" description="Helical" evidence="8">
    <location>
        <begin position="185"/>
        <end position="209"/>
    </location>
</feature>
<dbReference type="SMART" id="SM00304">
    <property type="entry name" value="HAMP"/>
    <property type="match status" value="1"/>
</dbReference>
<accession>C6LLK4</accession>
<dbReference type="SUPFAM" id="SSF55874">
    <property type="entry name" value="ATPase domain of HSP90 chaperone/DNA topoisomerase II/histidine kinase"/>
    <property type="match status" value="1"/>
</dbReference>
<comment type="subcellular location">
    <subcellularLocation>
        <location evidence="2">Membrane</location>
    </subcellularLocation>
</comment>
<protein>
    <recommendedName>
        <fullName evidence="3">histidine kinase</fullName>
        <ecNumber evidence="3">2.7.13.3</ecNumber>
    </recommendedName>
</protein>
<dbReference type="InterPro" id="IPR010559">
    <property type="entry name" value="Sig_transdc_His_kin_internal"/>
</dbReference>
<evidence type="ECO:0000256" key="2">
    <source>
        <dbReference type="ARBA" id="ARBA00004370"/>
    </source>
</evidence>
<dbReference type="RefSeq" id="WP_006864305.1">
    <property type="nucleotide sequence ID" value="NZ_ACCL02000031.1"/>
</dbReference>
<dbReference type="Pfam" id="PF00672">
    <property type="entry name" value="HAMP"/>
    <property type="match status" value="1"/>
</dbReference>
<dbReference type="eggNOG" id="COG2972">
    <property type="taxonomic scope" value="Bacteria"/>
</dbReference>
<feature type="transmembrane region" description="Helical" evidence="8">
    <location>
        <begin position="20"/>
        <end position="38"/>
    </location>
</feature>
<dbReference type="InterPro" id="IPR003594">
    <property type="entry name" value="HATPase_dom"/>
</dbReference>
<evidence type="ECO:0000256" key="6">
    <source>
        <dbReference type="ARBA" id="ARBA00022777"/>
    </source>
</evidence>
<keyword evidence="6" id="KW-0418">Kinase</keyword>
<keyword evidence="8" id="KW-0472">Membrane</keyword>
<name>C6LLK4_9FIRM</name>
<evidence type="ECO:0000259" key="10">
    <source>
        <dbReference type="PROSITE" id="PS50885"/>
    </source>
</evidence>
<organism evidence="11 12">
    <name type="scientific">Marvinbryantia formatexigens DSM 14469</name>
    <dbReference type="NCBI Taxonomy" id="478749"/>
    <lineage>
        <taxon>Bacteria</taxon>
        <taxon>Bacillati</taxon>
        <taxon>Bacillota</taxon>
        <taxon>Clostridia</taxon>
        <taxon>Lachnospirales</taxon>
        <taxon>Lachnospiraceae</taxon>
        <taxon>Marvinbryantia</taxon>
    </lineage>
</organism>
<evidence type="ECO:0000313" key="12">
    <source>
        <dbReference type="Proteomes" id="UP000005561"/>
    </source>
</evidence>
<dbReference type="PANTHER" id="PTHR34220">
    <property type="entry name" value="SENSOR HISTIDINE KINASE YPDA"/>
    <property type="match status" value="1"/>
</dbReference>
<dbReference type="InterPro" id="IPR050640">
    <property type="entry name" value="Bact_2-comp_sensor_kinase"/>
</dbReference>
<dbReference type="Pfam" id="PF06580">
    <property type="entry name" value="His_kinase"/>
    <property type="match status" value="1"/>
</dbReference>
<dbReference type="Proteomes" id="UP000005561">
    <property type="component" value="Unassembled WGS sequence"/>
</dbReference>
<dbReference type="SUPFAM" id="SSF158472">
    <property type="entry name" value="HAMP domain-like"/>
    <property type="match status" value="1"/>
</dbReference>
<dbReference type="STRING" id="168384.SAMN05660368_03974"/>
<dbReference type="PANTHER" id="PTHR34220:SF7">
    <property type="entry name" value="SENSOR HISTIDINE KINASE YPDA"/>
    <property type="match status" value="1"/>
</dbReference>
<keyword evidence="4" id="KW-0597">Phosphoprotein</keyword>
<dbReference type="EC" id="2.7.13.3" evidence="3"/>
<dbReference type="InterPro" id="IPR005467">
    <property type="entry name" value="His_kinase_dom"/>
</dbReference>
<dbReference type="GO" id="GO:0000155">
    <property type="term" value="F:phosphorelay sensor kinase activity"/>
    <property type="evidence" value="ECO:0007669"/>
    <property type="project" value="InterPro"/>
</dbReference>
<dbReference type="InterPro" id="IPR036890">
    <property type="entry name" value="HATPase_C_sf"/>
</dbReference>
<dbReference type="InterPro" id="IPR003660">
    <property type="entry name" value="HAMP_dom"/>
</dbReference>
<evidence type="ECO:0000256" key="8">
    <source>
        <dbReference type="SAM" id="Phobius"/>
    </source>
</evidence>